<name>A0ABD2C1F4_VESSQ</name>
<evidence type="ECO:0000313" key="11">
    <source>
        <dbReference type="EMBL" id="KAL2738868.1"/>
    </source>
</evidence>
<keyword evidence="12" id="KW-1185">Reference proteome</keyword>
<feature type="transmembrane region" description="Helical" evidence="10">
    <location>
        <begin position="213"/>
        <end position="237"/>
    </location>
</feature>
<reference evidence="11 12" key="1">
    <citation type="journal article" date="2024" name="Ann. Entomol. Soc. Am.">
        <title>Genomic analyses of the southern and eastern yellowjacket wasps (Hymenoptera: Vespidae) reveal evolutionary signatures of social life.</title>
        <authorList>
            <person name="Catto M.A."/>
            <person name="Caine P.B."/>
            <person name="Orr S.E."/>
            <person name="Hunt B.G."/>
            <person name="Goodisman M.A.D."/>
        </authorList>
    </citation>
    <scope>NUCLEOTIDE SEQUENCE [LARGE SCALE GENOMIC DNA]</scope>
    <source>
        <strain evidence="11">233</strain>
        <tissue evidence="11">Head and thorax</tissue>
    </source>
</reference>
<dbReference type="PANTHER" id="PTHR21137">
    <property type="entry name" value="ODORANT RECEPTOR"/>
    <property type="match status" value="1"/>
</dbReference>
<dbReference type="EMBL" id="JAUDFV010000025">
    <property type="protein sequence ID" value="KAL2738868.1"/>
    <property type="molecule type" value="Genomic_DNA"/>
</dbReference>
<dbReference type="GO" id="GO:0005886">
    <property type="term" value="C:plasma membrane"/>
    <property type="evidence" value="ECO:0007669"/>
    <property type="project" value="UniProtKB-SubCell"/>
</dbReference>
<keyword evidence="2" id="KW-1003">Cell membrane</keyword>
<evidence type="ECO:0000256" key="6">
    <source>
        <dbReference type="ARBA" id="ARBA00022989"/>
    </source>
</evidence>
<protein>
    <recommendedName>
        <fullName evidence="10">Odorant receptor</fullName>
    </recommendedName>
</protein>
<gene>
    <name evidence="11" type="ORF">V1478_001434</name>
</gene>
<evidence type="ECO:0000256" key="4">
    <source>
        <dbReference type="ARBA" id="ARBA00022692"/>
    </source>
</evidence>
<keyword evidence="5 10" id="KW-0552">Olfaction</keyword>
<dbReference type="GO" id="GO:0007165">
    <property type="term" value="P:signal transduction"/>
    <property type="evidence" value="ECO:0007669"/>
    <property type="project" value="UniProtKB-KW"/>
</dbReference>
<comment type="subcellular location">
    <subcellularLocation>
        <location evidence="1 10">Cell membrane</location>
        <topology evidence="1 10">Multi-pass membrane protein</topology>
    </subcellularLocation>
</comment>
<feature type="transmembrane region" description="Helical" evidence="10">
    <location>
        <begin position="139"/>
        <end position="169"/>
    </location>
</feature>
<evidence type="ECO:0000256" key="7">
    <source>
        <dbReference type="ARBA" id="ARBA00023136"/>
    </source>
</evidence>
<organism evidence="11 12">
    <name type="scientific">Vespula squamosa</name>
    <name type="common">Southern yellow jacket</name>
    <name type="synonym">Wasp</name>
    <dbReference type="NCBI Taxonomy" id="30214"/>
    <lineage>
        <taxon>Eukaryota</taxon>
        <taxon>Metazoa</taxon>
        <taxon>Ecdysozoa</taxon>
        <taxon>Arthropoda</taxon>
        <taxon>Hexapoda</taxon>
        <taxon>Insecta</taxon>
        <taxon>Pterygota</taxon>
        <taxon>Neoptera</taxon>
        <taxon>Endopterygota</taxon>
        <taxon>Hymenoptera</taxon>
        <taxon>Apocrita</taxon>
        <taxon>Aculeata</taxon>
        <taxon>Vespoidea</taxon>
        <taxon>Vespidae</taxon>
        <taxon>Vespinae</taxon>
        <taxon>Vespula</taxon>
    </lineage>
</organism>
<keyword evidence="8 10" id="KW-0675">Receptor</keyword>
<keyword evidence="3 10" id="KW-0716">Sensory transduction</keyword>
<dbReference type="GO" id="GO:0007608">
    <property type="term" value="P:sensory perception of smell"/>
    <property type="evidence" value="ECO:0007669"/>
    <property type="project" value="UniProtKB-KW"/>
</dbReference>
<accession>A0ABD2C1F4</accession>
<evidence type="ECO:0000256" key="2">
    <source>
        <dbReference type="ARBA" id="ARBA00022475"/>
    </source>
</evidence>
<feature type="transmembrane region" description="Helical" evidence="10">
    <location>
        <begin position="243"/>
        <end position="264"/>
    </location>
</feature>
<feature type="transmembrane region" description="Helical" evidence="10">
    <location>
        <begin position="46"/>
        <end position="79"/>
    </location>
</feature>
<keyword evidence="9 10" id="KW-0807">Transducer</keyword>
<evidence type="ECO:0000256" key="5">
    <source>
        <dbReference type="ARBA" id="ARBA00022725"/>
    </source>
</evidence>
<evidence type="ECO:0000256" key="1">
    <source>
        <dbReference type="ARBA" id="ARBA00004651"/>
    </source>
</evidence>
<evidence type="ECO:0000313" key="12">
    <source>
        <dbReference type="Proteomes" id="UP001607302"/>
    </source>
</evidence>
<feature type="transmembrane region" description="Helical" evidence="10">
    <location>
        <begin position="100"/>
        <end position="119"/>
    </location>
</feature>
<comment type="caution">
    <text evidence="11">The sequence shown here is derived from an EMBL/GenBank/DDBJ whole genome shotgun (WGS) entry which is preliminary data.</text>
</comment>
<dbReference type="AlphaFoldDB" id="A0ABD2C1F4"/>
<dbReference type="Proteomes" id="UP001607302">
    <property type="component" value="Unassembled WGS sequence"/>
</dbReference>
<comment type="caution">
    <text evidence="10">Lacks conserved residue(s) required for the propagation of feature annotation.</text>
</comment>
<dbReference type="PANTHER" id="PTHR21137:SF35">
    <property type="entry name" value="ODORANT RECEPTOR 19A-RELATED"/>
    <property type="match status" value="1"/>
</dbReference>
<comment type="similarity">
    <text evidence="10">Belongs to the insect chemoreceptor superfamily. Heteromeric odorant receptor channel (TC 1.A.69) family.</text>
</comment>
<dbReference type="InterPro" id="IPR004117">
    <property type="entry name" value="7tm6_olfct_rcpt"/>
</dbReference>
<dbReference type="Pfam" id="PF02949">
    <property type="entry name" value="7tm_6"/>
    <property type="match status" value="1"/>
</dbReference>
<keyword evidence="7 10" id="KW-0472">Membrane</keyword>
<evidence type="ECO:0000256" key="3">
    <source>
        <dbReference type="ARBA" id="ARBA00022606"/>
    </source>
</evidence>
<sequence>MIKSDMIEVEEILKSNRYVLRTFGFWPSENLYNYTLSRLKGYISVFLIFLGTSFVIFAQITLIGDTIVFIEDIILILLVKMERGKMVDFWLTRREMATKFLIAVYVILTITYIISPLYLSGRSLPFQGNFPSIFFQDPWYQLIYVSEIMLTLLAVTNTLACDVLLILFVCQLCNDLHRTAILLQRYGDDECSLRDVINQHISSLNYGETVCRALSVMVFGQNCICSMTICLACYVFFTVENRLTLMKMIVVLMAMIPVLFINCYSGEMIYSASLSVSSAIDTNCWKSGNIRANKDGVFVVQRAQKLMQIAVGTFGVINLKFFCDSMYSAISYAMMLKTIN</sequence>
<evidence type="ECO:0000256" key="8">
    <source>
        <dbReference type="ARBA" id="ARBA00023170"/>
    </source>
</evidence>
<keyword evidence="6 10" id="KW-1133">Transmembrane helix</keyword>
<evidence type="ECO:0000256" key="10">
    <source>
        <dbReference type="RuleBase" id="RU351113"/>
    </source>
</evidence>
<evidence type="ECO:0000256" key="9">
    <source>
        <dbReference type="ARBA" id="ARBA00023224"/>
    </source>
</evidence>
<proteinExistence type="inferred from homology"/>
<keyword evidence="4 10" id="KW-0812">Transmembrane</keyword>